<dbReference type="EMBL" id="JAFIMU010000013">
    <property type="protein sequence ID" value="MBN8232829.1"/>
    <property type="molecule type" value="Genomic_DNA"/>
</dbReference>
<evidence type="ECO:0008006" key="3">
    <source>
        <dbReference type="Google" id="ProtNLM"/>
    </source>
</evidence>
<accession>A0ABS3DNB5</accession>
<protein>
    <recommendedName>
        <fullName evidence="3">CMP/dCMP-type deaminase domain-containing protein</fullName>
    </recommendedName>
</protein>
<proteinExistence type="predicted"/>
<evidence type="ECO:0000313" key="2">
    <source>
        <dbReference type="Proteomes" id="UP000664052"/>
    </source>
</evidence>
<comment type="caution">
    <text evidence="1">The sequence shown here is derived from an EMBL/GenBank/DDBJ whole genome shotgun (WGS) entry which is preliminary data.</text>
</comment>
<dbReference type="Proteomes" id="UP000664052">
    <property type="component" value="Unassembled WGS sequence"/>
</dbReference>
<dbReference type="RefSeq" id="WP_207057386.1">
    <property type="nucleotide sequence ID" value="NZ_JAFIMU010000013.1"/>
</dbReference>
<keyword evidence="2" id="KW-1185">Reference proteome</keyword>
<organism evidence="1 2">
    <name type="scientific">Corallococcus macrosporus</name>
    <dbReference type="NCBI Taxonomy" id="35"/>
    <lineage>
        <taxon>Bacteria</taxon>
        <taxon>Pseudomonadati</taxon>
        <taxon>Myxococcota</taxon>
        <taxon>Myxococcia</taxon>
        <taxon>Myxococcales</taxon>
        <taxon>Cystobacterineae</taxon>
        <taxon>Myxococcaceae</taxon>
        <taxon>Corallococcus</taxon>
    </lineage>
</organism>
<reference evidence="1 2" key="1">
    <citation type="submission" date="2021-02" db="EMBL/GenBank/DDBJ databases">
        <title>De Novo genome assembly of isolated myxobacteria.</title>
        <authorList>
            <person name="Stevens D.C."/>
        </authorList>
    </citation>
    <scope>NUCLEOTIDE SEQUENCE [LARGE SCALE GENOMIC DNA]</scope>
    <source>
        <strain evidence="1 2">ATCC 29039</strain>
    </source>
</reference>
<name>A0ABS3DNB5_9BACT</name>
<gene>
    <name evidence="1" type="ORF">JYK02_35465</name>
</gene>
<sequence>MIWFRFPNQHRRRATPVISNKQLESLAEISSPKQEDVLQMTSLLFLAYAKAEAEKKNSSKNKAKAPQEIQAMALDGHMLVSGNSSLEFIDLVDFFGKKKSRIEVAPKLSKLLECSLNKIKTMDNDSQSHNIPMLEKVVAEFSERCSLINSNTEYSKKVGIVPRLNSLKNIEDENPNNAAIFFRNHDPARLSHEWLNISKPGQIHVLSGDGEIHAEQTLLLALANRLFNGLIPTRDVVIRGTKPPCSTCLKVLTAFKKAYQLAYEGRKLEFDATSKGRNNDKAVLSLSDFKDCKDLRFETLKKYYCAEFPDS</sequence>
<evidence type="ECO:0000313" key="1">
    <source>
        <dbReference type="EMBL" id="MBN8232829.1"/>
    </source>
</evidence>